<reference evidence="2 3" key="1">
    <citation type="submission" date="2018-11" db="EMBL/GenBank/DDBJ databases">
        <title>Novel Erysipelotrichaceae bacterium isolated from small intestine of a swine.</title>
        <authorList>
            <person name="Kim J.S."/>
            <person name="Choe H."/>
            <person name="Lee Y.R."/>
            <person name="Kim K.M."/>
            <person name="Park D.S."/>
        </authorList>
    </citation>
    <scope>NUCLEOTIDE SEQUENCE [LARGE SCALE GENOMIC DNA]</scope>
    <source>
        <strain evidence="2 3">SG0102</strain>
    </source>
</reference>
<evidence type="ECO:0000313" key="2">
    <source>
        <dbReference type="EMBL" id="BBH26664.1"/>
    </source>
</evidence>
<keyword evidence="2" id="KW-0687">Ribonucleoprotein</keyword>
<feature type="domain" description="Ribosomal protein eL8/eL30/eS12/Gadd45" evidence="1">
    <location>
        <begin position="11"/>
        <end position="99"/>
    </location>
</feature>
<dbReference type="EMBL" id="AP019309">
    <property type="protein sequence ID" value="BBH26664.1"/>
    <property type="molecule type" value="Genomic_DNA"/>
</dbReference>
<evidence type="ECO:0000313" key="3">
    <source>
        <dbReference type="Proteomes" id="UP000268059"/>
    </source>
</evidence>
<dbReference type="FunCoup" id="A0A3G9JUT4">
    <property type="interactions" value="46"/>
</dbReference>
<protein>
    <submittedName>
        <fullName evidence="2">50S ribosomal protein L7ae</fullName>
    </submittedName>
</protein>
<dbReference type="InterPro" id="IPR029064">
    <property type="entry name" value="Ribosomal_eL30-like_sf"/>
</dbReference>
<dbReference type="Pfam" id="PF01248">
    <property type="entry name" value="Ribosomal_L7Ae"/>
    <property type="match status" value="1"/>
</dbReference>
<keyword evidence="3" id="KW-1185">Reference proteome</keyword>
<evidence type="ECO:0000259" key="1">
    <source>
        <dbReference type="Pfam" id="PF01248"/>
    </source>
</evidence>
<organism evidence="2 3">
    <name type="scientific">Intestinibaculum porci</name>
    <dbReference type="NCBI Taxonomy" id="2487118"/>
    <lineage>
        <taxon>Bacteria</taxon>
        <taxon>Bacillati</taxon>
        <taxon>Bacillota</taxon>
        <taxon>Erysipelotrichia</taxon>
        <taxon>Erysipelotrichales</taxon>
        <taxon>Erysipelotrichaceae</taxon>
        <taxon>Intestinibaculum</taxon>
    </lineage>
</organism>
<keyword evidence="2" id="KW-0689">Ribosomal protein</keyword>
<accession>A0A3G9JUT4</accession>
<dbReference type="SUPFAM" id="SSF55315">
    <property type="entry name" value="L30e-like"/>
    <property type="match status" value="1"/>
</dbReference>
<proteinExistence type="predicted"/>
<dbReference type="Proteomes" id="UP000268059">
    <property type="component" value="Chromosome"/>
</dbReference>
<sequence length="105" mass="11472">MTNSQNMSADILNYIGLAARARKVATGETALKAIQSKKASFVIIASDASDNTKKKFSDKCKFYDVDYVIWNSADALSHAIGKNNRMVIAILDRGFAQKLKEKLGG</sequence>
<dbReference type="InParanoid" id="A0A3G9JUT4"/>
<dbReference type="AlphaFoldDB" id="A0A3G9JUT4"/>
<dbReference type="InterPro" id="IPR004038">
    <property type="entry name" value="Ribosomal_eL8/eL30/eS12/Gad45"/>
</dbReference>
<dbReference type="GO" id="GO:0005840">
    <property type="term" value="C:ribosome"/>
    <property type="evidence" value="ECO:0007669"/>
    <property type="project" value="UniProtKB-KW"/>
</dbReference>
<gene>
    <name evidence="2" type="ORF">SG0102_15980</name>
</gene>
<dbReference type="Gene3D" id="3.30.1330.30">
    <property type="match status" value="1"/>
</dbReference>
<dbReference type="RefSeq" id="WP_231999766.1">
    <property type="nucleotide sequence ID" value="NZ_AP019309.1"/>
</dbReference>
<dbReference type="KEGG" id="ebm:SG0102_15980"/>
<name>A0A3G9JUT4_9FIRM</name>